<keyword evidence="2" id="KW-0238">DNA-binding</keyword>
<name>A0AAE9Y6X4_9ACTN</name>
<dbReference type="GO" id="GO:0003677">
    <property type="term" value="F:DNA binding"/>
    <property type="evidence" value="ECO:0007669"/>
    <property type="project" value="UniProtKB-KW"/>
</dbReference>
<dbReference type="SMART" id="SM00418">
    <property type="entry name" value="HTH_ARSR"/>
    <property type="match status" value="1"/>
</dbReference>
<evidence type="ECO:0000256" key="1">
    <source>
        <dbReference type="ARBA" id="ARBA00023015"/>
    </source>
</evidence>
<gene>
    <name evidence="5" type="ORF">PO878_04815</name>
</gene>
<dbReference type="AlphaFoldDB" id="A0AAE9Y6X4"/>
<dbReference type="InterPro" id="IPR036390">
    <property type="entry name" value="WH_DNA-bd_sf"/>
</dbReference>
<sequence>MSRGSERTVADAHPLGIEGLDTSGRDIDIAAKFFLGLADPTRLRILALLVEHDEMRVGDLVDAVGGRQGRVSSHLACLRHCGLVADRKEGRNVYYSVPDPRVVEFLPIAFSMIADNAAHIASCHRIEQ</sequence>
<proteinExistence type="predicted"/>
<evidence type="ECO:0000256" key="2">
    <source>
        <dbReference type="ARBA" id="ARBA00023125"/>
    </source>
</evidence>
<dbReference type="PRINTS" id="PR00778">
    <property type="entry name" value="HTHARSR"/>
</dbReference>
<organism evidence="5 6">
    <name type="scientific">Iamia majanohamensis</name>
    <dbReference type="NCBI Taxonomy" id="467976"/>
    <lineage>
        <taxon>Bacteria</taxon>
        <taxon>Bacillati</taxon>
        <taxon>Actinomycetota</taxon>
        <taxon>Acidimicrobiia</taxon>
        <taxon>Acidimicrobiales</taxon>
        <taxon>Iamiaceae</taxon>
        <taxon>Iamia</taxon>
    </lineage>
</organism>
<keyword evidence="6" id="KW-1185">Reference proteome</keyword>
<dbReference type="InterPro" id="IPR011991">
    <property type="entry name" value="ArsR-like_HTH"/>
</dbReference>
<dbReference type="InterPro" id="IPR036388">
    <property type="entry name" value="WH-like_DNA-bd_sf"/>
</dbReference>
<dbReference type="Gene3D" id="1.10.10.10">
    <property type="entry name" value="Winged helix-like DNA-binding domain superfamily/Winged helix DNA-binding domain"/>
    <property type="match status" value="1"/>
</dbReference>
<dbReference type="PANTHER" id="PTHR43132:SF2">
    <property type="entry name" value="ARSENICAL RESISTANCE OPERON REPRESSOR ARSR-RELATED"/>
    <property type="match status" value="1"/>
</dbReference>
<keyword evidence="3" id="KW-0804">Transcription</keyword>
<dbReference type="PANTHER" id="PTHR43132">
    <property type="entry name" value="ARSENICAL RESISTANCE OPERON REPRESSOR ARSR-RELATED"/>
    <property type="match status" value="1"/>
</dbReference>
<dbReference type="InterPro" id="IPR001845">
    <property type="entry name" value="HTH_ArsR_DNA-bd_dom"/>
</dbReference>
<dbReference type="Pfam" id="PF01022">
    <property type="entry name" value="HTH_5"/>
    <property type="match status" value="1"/>
</dbReference>
<keyword evidence="1" id="KW-0805">Transcription regulation</keyword>
<dbReference type="KEGG" id="ima:PO878_04815"/>
<dbReference type="Proteomes" id="UP001216390">
    <property type="component" value="Chromosome"/>
</dbReference>
<protein>
    <submittedName>
        <fullName evidence="5">Metalloregulator ArsR/SmtB family transcription factor</fullName>
    </submittedName>
</protein>
<dbReference type="PROSITE" id="PS50987">
    <property type="entry name" value="HTH_ARSR_2"/>
    <property type="match status" value="1"/>
</dbReference>
<reference evidence="5" key="1">
    <citation type="submission" date="2023-01" db="EMBL/GenBank/DDBJ databases">
        <title>The diversity of Class Acidimicrobiia in South China Sea sediment environments and the proposal of Iamia marina sp. nov., a novel species of the genus Iamia.</title>
        <authorList>
            <person name="He Y."/>
            <person name="Tian X."/>
        </authorList>
    </citation>
    <scope>NUCLEOTIDE SEQUENCE</scope>
    <source>
        <strain evidence="5">DSM 19957</strain>
    </source>
</reference>
<dbReference type="InterPro" id="IPR051011">
    <property type="entry name" value="Metal_resp_trans_reg"/>
</dbReference>
<dbReference type="NCBIfam" id="NF033788">
    <property type="entry name" value="HTH_metalloreg"/>
    <property type="match status" value="1"/>
</dbReference>
<evidence type="ECO:0000313" key="5">
    <source>
        <dbReference type="EMBL" id="WCO68045.1"/>
    </source>
</evidence>
<accession>A0AAE9Y6X4</accession>
<dbReference type="CDD" id="cd00090">
    <property type="entry name" value="HTH_ARSR"/>
    <property type="match status" value="1"/>
</dbReference>
<dbReference type="GO" id="GO:0003700">
    <property type="term" value="F:DNA-binding transcription factor activity"/>
    <property type="evidence" value="ECO:0007669"/>
    <property type="project" value="InterPro"/>
</dbReference>
<dbReference type="EMBL" id="CP116942">
    <property type="protein sequence ID" value="WCO68045.1"/>
    <property type="molecule type" value="Genomic_DNA"/>
</dbReference>
<evidence type="ECO:0000256" key="3">
    <source>
        <dbReference type="ARBA" id="ARBA00023163"/>
    </source>
</evidence>
<evidence type="ECO:0000313" key="6">
    <source>
        <dbReference type="Proteomes" id="UP001216390"/>
    </source>
</evidence>
<evidence type="ECO:0000259" key="4">
    <source>
        <dbReference type="PROSITE" id="PS50987"/>
    </source>
</evidence>
<dbReference type="RefSeq" id="WP_272737562.1">
    <property type="nucleotide sequence ID" value="NZ_CP116942.1"/>
</dbReference>
<feature type="domain" description="HTH arsR-type" evidence="4">
    <location>
        <begin position="22"/>
        <end position="117"/>
    </location>
</feature>
<dbReference type="SUPFAM" id="SSF46785">
    <property type="entry name" value="Winged helix' DNA-binding domain"/>
    <property type="match status" value="1"/>
</dbReference>